<reference evidence="1" key="1">
    <citation type="submission" date="2022-11" db="EMBL/GenBank/DDBJ databases">
        <title>Genome Sequence of Boeremia exigua.</title>
        <authorList>
            <person name="Buettner E."/>
        </authorList>
    </citation>
    <scope>NUCLEOTIDE SEQUENCE</scope>
    <source>
        <strain evidence="1">CU02</strain>
    </source>
</reference>
<proteinExistence type="predicted"/>
<dbReference type="EMBL" id="JAPHNI010000367">
    <property type="protein sequence ID" value="KAJ8111895.1"/>
    <property type="molecule type" value="Genomic_DNA"/>
</dbReference>
<name>A0ACC2I9P0_9PLEO</name>
<comment type="caution">
    <text evidence="1">The sequence shown here is derived from an EMBL/GenBank/DDBJ whole genome shotgun (WGS) entry which is preliminary data.</text>
</comment>
<accession>A0ACC2I9P0</accession>
<gene>
    <name evidence="1" type="ORF">OPT61_g5609</name>
</gene>
<evidence type="ECO:0000313" key="1">
    <source>
        <dbReference type="EMBL" id="KAJ8111895.1"/>
    </source>
</evidence>
<sequence length="146" mass="16950">MTSDTDMEVDEEMWERWHLNIYERKLVKPMKKPRTAHLDLAVSDSDLEKLKAGFRPRNMDDKYAWLIEEETGNISIHVIRYFVKEEVYILHIAPKSSNDNGASAKIHSITWEGDLNGTQVDVEQAKKHVVILARVILKCDLEMLSQ</sequence>
<evidence type="ECO:0000313" key="2">
    <source>
        <dbReference type="Proteomes" id="UP001153331"/>
    </source>
</evidence>
<dbReference type="Proteomes" id="UP001153331">
    <property type="component" value="Unassembled WGS sequence"/>
</dbReference>
<organism evidence="1 2">
    <name type="scientific">Boeremia exigua</name>
    <dbReference type="NCBI Taxonomy" id="749465"/>
    <lineage>
        <taxon>Eukaryota</taxon>
        <taxon>Fungi</taxon>
        <taxon>Dikarya</taxon>
        <taxon>Ascomycota</taxon>
        <taxon>Pezizomycotina</taxon>
        <taxon>Dothideomycetes</taxon>
        <taxon>Pleosporomycetidae</taxon>
        <taxon>Pleosporales</taxon>
        <taxon>Pleosporineae</taxon>
        <taxon>Didymellaceae</taxon>
        <taxon>Boeremia</taxon>
    </lineage>
</organism>
<protein>
    <submittedName>
        <fullName evidence="1">Uncharacterized protein</fullName>
    </submittedName>
</protein>
<keyword evidence="2" id="KW-1185">Reference proteome</keyword>